<keyword evidence="5" id="KW-1185">Reference proteome</keyword>
<protein>
    <submittedName>
        <fullName evidence="4">DUF402 domain-containing protein</fullName>
    </submittedName>
</protein>
<evidence type="ECO:0000313" key="5">
    <source>
        <dbReference type="Proteomes" id="UP000294853"/>
    </source>
</evidence>
<dbReference type="AlphaFoldDB" id="A0A4P7ILG2"/>
<evidence type="ECO:0000256" key="1">
    <source>
        <dbReference type="ARBA" id="ARBA00022801"/>
    </source>
</evidence>
<dbReference type="OrthoDB" id="3815685at2"/>
<dbReference type="PANTHER" id="PTHR39159:SF1">
    <property type="entry name" value="UPF0374 PROTEIN YGAC"/>
    <property type="match status" value="1"/>
</dbReference>
<feature type="compositionally biased region" description="Low complexity" evidence="2">
    <location>
        <begin position="1"/>
        <end position="10"/>
    </location>
</feature>
<feature type="domain" description="DUF402" evidence="3">
    <location>
        <begin position="271"/>
        <end position="379"/>
    </location>
</feature>
<evidence type="ECO:0000256" key="2">
    <source>
        <dbReference type="SAM" id="MobiDB-lite"/>
    </source>
</evidence>
<organism evidence="4 5">
    <name type="scientific">Nocardioides seonyuensis</name>
    <dbReference type="NCBI Taxonomy" id="2518371"/>
    <lineage>
        <taxon>Bacteria</taxon>
        <taxon>Bacillati</taxon>
        <taxon>Actinomycetota</taxon>
        <taxon>Actinomycetes</taxon>
        <taxon>Propionibacteriales</taxon>
        <taxon>Nocardioidaceae</taxon>
        <taxon>Nocardioides</taxon>
    </lineage>
</organism>
<dbReference type="SUPFAM" id="SSF159234">
    <property type="entry name" value="FomD-like"/>
    <property type="match status" value="1"/>
</dbReference>
<reference evidence="4 5" key="1">
    <citation type="submission" date="2019-03" db="EMBL/GenBank/DDBJ databases">
        <title>Three New Species of Nocardioides, Nocardioides euryhalodurans sp. nov., Nocardioides seonyuensis sp. nov. and Nocardioides eburneoflavus sp. nov. Iolated from Soil.</title>
        <authorList>
            <person name="Roh S.G."/>
            <person name="Lee C."/>
            <person name="Kim M.-K."/>
            <person name="Kim S.B."/>
        </authorList>
    </citation>
    <scope>NUCLEOTIDE SEQUENCE [LARGE SCALE GENOMIC DNA]</scope>
    <source>
        <strain evidence="4 5">MMS17-SY207-3</strain>
    </source>
</reference>
<keyword evidence="1" id="KW-0378">Hydrolase</keyword>
<proteinExistence type="predicted"/>
<feature type="compositionally biased region" description="Low complexity" evidence="2">
    <location>
        <begin position="194"/>
        <end position="209"/>
    </location>
</feature>
<feature type="compositionally biased region" description="Polar residues" evidence="2">
    <location>
        <begin position="130"/>
        <end position="141"/>
    </location>
</feature>
<dbReference type="InterPro" id="IPR007295">
    <property type="entry name" value="DUF402"/>
</dbReference>
<feature type="compositionally biased region" description="Low complexity" evidence="2">
    <location>
        <begin position="145"/>
        <end position="171"/>
    </location>
</feature>
<dbReference type="EMBL" id="CP038436">
    <property type="protein sequence ID" value="QBX57387.1"/>
    <property type="molecule type" value="Genomic_DNA"/>
</dbReference>
<dbReference type="Proteomes" id="UP000294853">
    <property type="component" value="Chromosome"/>
</dbReference>
<evidence type="ECO:0000313" key="4">
    <source>
        <dbReference type="EMBL" id="QBX57387.1"/>
    </source>
</evidence>
<dbReference type="InterPro" id="IPR035930">
    <property type="entry name" value="FomD-like_sf"/>
</dbReference>
<sequence>MPTASSSSRPGRPPERAWRSPCRGSAGPTTSSPRSALRTRRCARSAAAVPPRTSPPRHCRARPTTTWAPRLRARSSAPTCGATTSPSPSSGTPGTRWSPSTSGSTRTSPSSPTSSTTSTRSGSSSWPTTAGCTASAASWPSTGCCATRASTPSSRRSGTSSPCPAAPTFRAPRARRARPVTTATSTRRPRVIVSPTSSPTRSRPSATSSEAGLVTRVFEPGEVISRREVLHGRLWLEHPVTVVSDDGEILATRLDPGSVFTFPAHPFGPHPWRAHTAWGSSIVLHLSRADTAYGVWKFFDTDGQFRHWYVNFEPPCVRVPGGYETGDHGLDLIVHPGGRREWKDVEDLHHQREQGRISLETVGEVLAAAAEVTELLHREDRWWSPWDTWTP</sequence>
<name>A0A4P7ILG2_9ACTN</name>
<dbReference type="PANTHER" id="PTHR39159">
    <property type="match status" value="1"/>
</dbReference>
<dbReference type="KEGG" id="nsn:EXE58_01245"/>
<gene>
    <name evidence="4" type="ORF">EXE58_01245</name>
</gene>
<evidence type="ECO:0000259" key="3">
    <source>
        <dbReference type="Pfam" id="PF04167"/>
    </source>
</evidence>
<dbReference type="InterPro" id="IPR050212">
    <property type="entry name" value="Ntdp-like"/>
</dbReference>
<accession>A0A4P7ILG2</accession>
<dbReference type="GO" id="GO:0016787">
    <property type="term" value="F:hydrolase activity"/>
    <property type="evidence" value="ECO:0007669"/>
    <property type="project" value="UniProtKB-KW"/>
</dbReference>
<dbReference type="Gene3D" id="2.40.380.10">
    <property type="entry name" value="FomD-like"/>
    <property type="match status" value="1"/>
</dbReference>
<feature type="compositionally biased region" description="Low complexity" evidence="2">
    <location>
        <begin position="75"/>
        <end position="129"/>
    </location>
</feature>
<feature type="region of interest" description="Disordered" evidence="2">
    <location>
        <begin position="1"/>
        <end position="211"/>
    </location>
</feature>
<dbReference type="Pfam" id="PF04167">
    <property type="entry name" value="DUF402"/>
    <property type="match status" value="1"/>
</dbReference>